<dbReference type="Gene3D" id="3.10.50.40">
    <property type="match status" value="1"/>
</dbReference>
<name>A0AAD4XPH4_9MAGN</name>
<evidence type="ECO:0000259" key="2">
    <source>
        <dbReference type="PROSITE" id="PS50059"/>
    </source>
</evidence>
<dbReference type="EMBL" id="JAJJMB010006530">
    <property type="protein sequence ID" value="KAI3934462.1"/>
    <property type="molecule type" value="Genomic_DNA"/>
</dbReference>
<keyword evidence="4" id="KW-1185">Reference proteome</keyword>
<organism evidence="3 4">
    <name type="scientific">Papaver atlanticum</name>
    <dbReference type="NCBI Taxonomy" id="357466"/>
    <lineage>
        <taxon>Eukaryota</taxon>
        <taxon>Viridiplantae</taxon>
        <taxon>Streptophyta</taxon>
        <taxon>Embryophyta</taxon>
        <taxon>Tracheophyta</taxon>
        <taxon>Spermatophyta</taxon>
        <taxon>Magnoliopsida</taxon>
        <taxon>Ranunculales</taxon>
        <taxon>Papaveraceae</taxon>
        <taxon>Papaveroideae</taxon>
        <taxon>Papaver</taxon>
    </lineage>
</organism>
<feature type="non-terminal residue" evidence="3">
    <location>
        <position position="83"/>
    </location>
</feature>
<keyword evidence="1" id="KW-0697">Rotamase</keyword>
<evidence type="ECO:0000313" key="3">
    <source>
        <dbReference type="EMBL" id="KAI3934462.1"/>
    </source>
</evidence>
<dbReference type="InterPro" id="IPR046357">
    <property type="entry name" value="PPIase_dom_sf"/>
</dbReference>
<protein>
    <recommendedName>
        <fullName evidence="1">peptidylprolyl isomerase</fullName>
        <ecNumber evidence="1">5.2.1.8</ecNumber>
    </recommendedName>
</protein>
<dbReference type="SUPFAM" id="SSF54534">
    <property type="entry name" value="FKBP-like"/>
    <property type="match status" value="1"/>
</dbReference>
<feature type="non-terminal residue" evidence="3">
    <location>
        <position position="1"/>
    </location>
</feature>
<dbReference type="Proteomes" id="UP001202328">
    <property type="component" value="Unassembled WGS sequence"/>
</dbReference>
<dbReference type="AlphaFoldDB" id="A0AAD4XPH4"/>
<evidence type="ECO:0000313" key="4">
    <source>
        <dbReference type="Proteomes" id="UP001202328"/>
    </source>
</evidence>
<accession>A0AAD4XPH4</accession>
<gene>
    <name evidence="3" type="ORF">MKW98_007737</name>
</gene>
<feature type="domain" description="PPIase FKBP-type" evidence="2">
    <location>
        <begin position="1"/>
        <end position="48"/>
    </location>
</feature>
<reference evidence="3" key="1">
    <citation type="submission" date="2022-04" db="EMBL/GenBank/DDBJ databases">
        <title>A functionally conserved STORR gene fusion in Papaver species that diverged 16.8 million years ago.</title>
        <authorList>
            <person name="Catania T."/>
        </authorList>
    </citation>
    <scope>NUCLEOTIDE SEQUENCE</scope>
    <source>
        <strain evidence="3">S-188037</strain>
    </source>
</reference>
<dbReference type="GO" id="GO:0003755">
    <property type="term" value="F:peptidyl-prolyl cis-trans isomerase activity"/>
    <property type="evidence" value="ECO:0007669"/>
    <property type="project" value="UniProtKB-KW"/>
</dbReference>
<dbReference type="Pfam" id="PF00254">
    <property type="entry name" value="FKBP_C"/>
    <property type="match status" value="1"/>
</dbReference>
<comment type="caution">
    <text evidence="3">The sequence shown here is derived from an EMBL/GenBank/DDBJ whole genome shotgun (WGS) entry which is preliminary data.</text>
</comment>
<keyword evidence="1" id="KW-0413">Isomerase</keyword>
<comment type="catalytic activity">
    <reaction evidence="1">
        <text>[protein]-peptidylproline (omega=180) = [protein]-peptidylproline (omega=0)</text>
        <dbReference type="Rhea" id="RHEA:16237"/>
        <dbReference type="Rhea" id="RHEA-COMP:10747"/>
        <dbReference type="Rhea" id="RHEA-COMP:10748"/>
        <dbReference type="ChEBI" id="CHEBI:83833"/>
        <dbReference type="ChEBI" id="CHEBI:83834"/>
        <dbReference type="EC" id="5.2.1.8"/>
    </reaction>
</comment>
<sequence length="83" mass="9536">VEIYYFGQIKSTGYVCESNYTKPWKESFKLGIGQLIKGLDDGINGMSVTKEDSQFHHPWVTVDLKHGVMCQQMHGLYLRLNLL</sequence>
<dbReference type="EC" id="5.2.1.8" evidence="1"/>
<dbReference type="PROSITE" id="PS50059">
    <property type="entry name" value="FKBP_PPIASE"/>
    <property type="match status" value="1"/>
</dbReference>
<evidence type="ECO:0000256" key="1">
    <source>
        <dbReference type="PROSITE-ProRule" id="PRU00277"/>
    </source>
</evidence>
<proteinExistence type="predicted"/>
<dbReference type="InterPro" id="IPR001179">
    <property type="entry name" value="PPIase_FKBP_dom"/>
</dbReference>